<feature type="domain" description="Protein kinase" evidence="10">
    <location>
        <begin position="14"/>
        <end position="388"/>
    </location>
</feature>
<dbReference type="GO" id="GO:0042594">
    <property type="term" value="P:response to starvation"/>
    <property type="evidence" value="ECO:0007669"/>
    <property type="project" value="TreeGrafter"/>
</dbReference>
<keyword evidence="4 8" id="KW-0547">Nucleotide-binding</keyword>
<dbReference type="InterPro" id="IPR011009">
    <property type="entry name" value="Kinase-like_dom_sf"/>
</dbReference>
<feature type="compositionally biased region" description="Low complexity" evidence="9">
    <location>
        <begin position="559"/>
        <end position="568"/>
    </location>
</feature>
<dbReference type="SUPFAM" id="SSF56112">
    <property type="entry name" value="Protein kinase-like (PK-like)"/>
    <property type="match status" value="1"/>
</dbReference>
<dbReference type="PANTHER" id="PTHR24348">
    <property type="entry name" value="SERINE/THREONINE-PROTEIN KINASE UNC-51-RELATED"/>
    <property type="match status" value="1"/>
</dbReference>
<dbReference type="GO" id="GO:0005829">
    <property type="term" value="C:cytosol"/>
    <property type="evidence" value="ECO:0007669"/>
    <property type="project" value="TreeGrafter"/>
</dbReference>
<keyword evidence="3" id="KW-0808">Transferase</keyword>
<dbReference type="SMART" id="SM00220">
    <property type="entry name" value="S_TKc"/>
    <property type="match status" value="1"/>
</dbReference>
<dbReference type="EC" id="2.7.11.1" evidence="1"/>
<dbReference type="GO" id="GO:0000045">
    <property type="term" value="P:autophagosome assembly"/>
    <property type="evidence" value="ECO:0007669"/>
    <property type="project" value="TreeGrafter"/>
</dbReference>
<feature type="compositionally biased region" description="Polar residues" evidence="9">
    <location>
        <begin position="644"/>
        <end position="664"/>
    </location>
</feature>
<dbReference type="GO" id="GO:0004674">
    <property type="term" value="F:protein serine/threonine kinase activity"/>
    <property type="evidence" value="ECO:0007669"/>
    <property type="project" value="UniProtKB-KW"/>
</dbReference>
<dbReference type="GO" id="GO:0034727">
    <property type="term" value="P:piecemeal microautophagy of the nucleus"/>
    <property type="evidence" value="ECO:0007669"/>
    <property type="project" value="TreeGrafter"/>
</dbReference>
<dbReference type="GO" id="GO:0000422">
    <property type="term" value="P:autophagy of mitochondrion"/>
    <property type="evidence" value="ECO:0007669"/>
    <property type="project" value="TreeGrafter"/>
</dbReference>
<accession>A0A507FIN0</accession>
<feature type="compositionally biased region" description="Polar residues" evidence="9">
    <location>
        <begin position="745"/>
        <end position="771"/>
    </location>
</feature>
<dbReference type="EMBL" id="QEAP01000077">
    <property type="protein sequence ID" value="TPX75560.1"/>
    <property type="molecule type" value="Genomic_DNA"/>
</dbReference>
<dbReference type="GO" id="GO:0034045">
    <property type="term" value="C:phagophore assembly site membrane"/>
    <property type="evidence" value="ECO:0007669"/>
    <property type="project" value="TreeGrafter"/>
</dbReference>
<dbReference type="GO" id="GO:0010506">
    <property type="term" value="P:regulation of autophagy"/>
    <property type="evidence" value="ECO:0007669"/>
    <property type="project" value="InterPro"/>
</dbReference>
<evidence type="ECO:0000256" key="4">
    <source>
        <dbReference type="ARBA" id="ARBA00022741"/>
    </source>
</evidence>
<feature type="binding site" evidence="8">
    <location>
        <position position="43"/>
    </location>
    <ligand>
        <name>ATP</name>
        <dbReference type="ChEBI" id="CHEBI:30616"/>
    </ligand>
</feature>
<proteinExistence type="predicted"/>
<dbReference type="InterPro" id="IPR022708">
    <property type="entry name" value="Atg1-like_tMIT"/>
</dbReference>
<comment type="caution">
    <text evidence="11">The sequence shown here is derived from an EMBL/GenBank/DDBJ whole genome shotgun (WGS) entry which is preliminary data.</text>
</comment>
<dbReference type="InterPro" id="IPR045269">
    <property type="entry name" value="Atg1-like"/>
</dbReference>
<dbReference type="AlphaFoldDB" id="A0A507FIN0"/>
<feature type="compositionally biased region" description="Polar residues" evidence="9">
    <location>
        <begin position="294"/>
        <end position="304"/>
    </location>
</feature>
<dbReference type="InterPro" id="IPR008271">
    <property type="entry name" value="Ser/Thr_kinase_AS"/>
</dbReference>
<feature type="region of interest" description="Disordered" evidence="9">
    <location>
        <begin position="559"/>
        <end position="586"/>
    </location>
</feature>
<evidence type="ECO:0000256" key="2">
    <source>
        <dbReference type="ARBA" id="ARBA00022527"/>
    </source>
</evidence>
<dbReference type="PROSITE" id="PS00108">
    <property type="entry name" value="PROTEIN_KINASE_ST"/>
    <property type="match status" value="1"/>
</dbReference>
<gene>
    <name evidence="11" type="ORF">CcCBS67573_g03179</name>
</gene>
<name>A0A507FIN0_9FUNG</name>
<keyword evidence="5" id="KW-0418">Kinase</keyword>
<evidence type="ECO:0000256" key="8">
    <source>
        <dbReference type="PROSITE-ProRule" id="PRU10141"/>
    </source>
</evidence>
<dbReference type="PROSITE" id="PS00107">
    <property type="entry name" value="PROTEIN_KINASE_ATP"/>
    <property type="match status" value="1"/>
</dbReference>
<feature type="compositionally biased region" description="Low complexity" evidence="9">
    <location>
        <begin position="916"/>
        <end position="929"/>
    </location>
</feature>
<feature type="compositionally biased region" description="Gly residues" evidence="9">
    <location>
        <begin position="785"/>
        <end position="796"/>
    </location>
</feature>
<evidence type="ECO:0000256" key="3">
    <source>
        <dbReference type="ARBA" id="ARBA00022679"/>
    </source>
</evidence>
<dbReference type="InterPro" id="IPR000719">
    <property type="entry name" value="Prot_kinase_dom"/>
</dbReference>
<evidence type="ECO:0000313" key="11">
    <source>
        <dbReference type="EMBL" id="TPX75560.1"/>
    </source>
</evidence>
<dbReference type="STRING" id="246404.A0A507FIN0"/>
<reference evidence="11 12" key="1">
    <citation type="journal article" date="2019" name="Sci. Rep.">
        <title>Comparative genomics of chytrid fungi reveal insights into the obligate biotrophic and pathogenic lifestyle of Synchytrium endobioticum.</title>
        <authorList>
            <person name="van de Vossenberg B.T.L.H."/>
            <person name="Warris S."/>
            <person name="Nguyen H.D.T."/>
            <person name="van Gent-Pelzer M.P.E."/>
            <person name="Joly D.L."/>
            <person name="van de Geest H.C."/>
            <person name="Bonants P.J.M."/>
            <person name="Smith D.S."/>
            <person name="Levesque C.A."/>
            <person name="van der Lee T.A.J."/>
        </authorList>
    </citation>
    <scope>NUCLEOTIDE SEQUENCE [LARGE SCALE GENOMIC DNA]</scope>
    <source>
        <strain evidence="11 12">CBS 675.73</strain>
    </source>
</reference>
<dbReference type="InterPro" id="IPR048941">
    <property type="entry name" value="ATG1-like_MIT2"/>
</dbReference>
<evidence type="ECO:0000256" key="1">
    <source>
        <dbReference type="ARBA" id="ARBA00012513"/>
    </source>
</evidence>
<feature type="region of interest" description="Disordered" evidence="9">
    <location>
        <begin position="275"/>
        <end position="304"/>
    </location>
</feature>
<dbReference type="Pfam" id="PF12063">
    <property type="entry name" value="ATG1-like_MIT1"/>
    <property type="match status" value="1"/>
</dbReference>
<organism evidence="11 12">
    <name type="scientific">Chytriomyces confervae</name>
    <dbReference type="NCBI Taxonomy" id="246404"/>
    <lineage>
        <taxon>Eukaryota</taxon>
        <taxon>Fungi</taxon>
        <taxon>Fungi incertae sedis</taxon>
        <taxon>Chytridiomycota</taxon>
        <taxon>Chytridiomycota incertae sedis</taxon>
        <taxon>Chytridiomycetes</taxon>
        <taxon>Chytridiales</taxon>
        <taxon>Chytriomycetaceae</taxon>
        <taxon>Chytriomyces</taxon>
    </lineage>
</organism>
<dbReference type="Proteomes" id="UP000320333">
    <property type="component" value="Unassembled WGS sequence"/>
</dbReference>
<dbReference type="GO" id="GO:0061709">
    <property type="term" value="P:reticulophagy"/>
    <property type="evidence" value="ECO:0007669"/>
    <property type="project" value="TreeGrafter"/>
</dbReference>
<feature type="region of interest" description="Disordered" evidence="9">
    <location>
        <begin position="916"/>
        <end position="937"/>
    </location>
</feature>
<dbReference type="Gene3D" id="1.10.510.10">
    <property type="entry name" value="Transferase(Phosphotransferase) domain 1"/>
    <property type="match status" value="1"/>
</dbReference>
<evidence type="ECO:0000256" key="5">
    <source>
        <dbReference type="ARBA" id="ARBA00022777"/>
    </source>
</evidence>
<dbReference type="PROSITE" id="PS50011">
    <property type="entry name" value="PROTEIN_KINASE_DOM"/>
    <property type="match status" value="1"/>
</dbReference>
<evidence type="ECO:0000256" key="6">
    <source>
        <dbReference type="ARBA" id="ARBA00022840"/>
    </source>
</evidence>
<dbReference type="GO" id="GO:0005776">
    <property type="term" value="C:autophagosome"/>
    <property type="evidence" value="ECO:0007669"/>
    <property type="project" value="TreeGrafter"/>
</dbReference>
<dbReference type="FunFam" id="3.30.200.20:FF:000003">
    <property type="entry name" value="Non-specific serine/threonine protein kinase"/>
    <property type="match status" value="1"/>
</dbReference>
<protein>
    <recommendedName>
        <fullName evidence="1">non-specific serine/threonine protein kinase</fullName>
        <ecNumber evidence="1">2.7.11.1</ecNumber>
    </recommendedName>
    <alternativeName>
        <fullName evidence="7">Autophagy-related protein 1</fullName>
    </alternativeName>
</protein>
<dbReference type="InterPro" id="IPR017441">
    <property type="entry name" value="Protein_kinase_ATP_BS"/>
</dbReference>
<keyword evidence="12" id="KW-1185">Reference proteome</keyword>
<evidence type="ECO:0000313" key="12">
    <source>
        <dbReference type="Proteomes" id="UP000320333"/>
    </source>
</evidence>
<dbReference type="OrthoDB" id="346907at2759"/>
<evidence type="ECO:0000259" key="10">
    <source>
        <dbReference type="PROSITE" id="PS50011"/>
    </source>
</evidence>
<dbReference type="Gene3D" id="3.30.200.20">
    <property type="entry name" value="Phosphorylase Kinase, domain 1"/>
    <property type="match status" value="1"/>
</dbReference>
<evidence type="ECO:0000256" key="7">
    <source>
        <dbReference type="ARBA" id="ARBA00030237"/>
    </source>
</evidence>
<keyword evidence="2" id="KW-0723">Serine/threonine-protein kinase</keyword>
<dbReference type="Pfam" id="PF21127">
    <property type="entry name" value="ATG1-like_MIT2"/>
    <property type="match status" value="1"/>
</dbReference>
<sequence length="1173" mass="123536">MATASTASNLVGAFRIKEEIGRGSFATVYVGRREDSEERVAIKSVARSKLNRKLAENLESEIRIMKDMNHPNIVTLVEIVKTETHIHLVMEFCRLGDLSAYIKKKGAVAAYGLPPVQMSSDLASPWGGINEAVVRHFLAMLASALETLRSLSLIHRDLKPQNLLLDPPPDGSPPVTIQSPYLNGPPITIPALPILKLADFGFARALPQQSLASTLCGSPLYMAPEILRGDRYDAKVDLWSLGTILYEMITGRPPYKAQNHIDLLRKIDKGEGFVKFPGEEDSPPPNGGRGKGMISNNPTLTVGTAPVTSTMRRIMGGASLPSNAKNIPVGSLGMTASPKFPSTAGAMHAQNIGSRPVSDDLKDLTRRLLKRNPVERMSFEEFFMHPAVVSAGPPQSLQQGLEASLSEDTSASCSDESIRIADSGVSGNSGNTAANTVPASTAKQIVTALPMPQNPATKSSSANIVNPLLPDPTSTPFPPTALRQAPSLSPQSVSKPKVPYSAPIPFASNATLTLGGNRKYPASDDILDKDNLFDDLEPPFAGYDNEPPKNLFVQTSTQQPQATPAKAPVLPSFTGGGGRSSKTLVAGAPSKRINSLDEDGSSSISSLGSLELSEEMEEAITQKIPPKTNDVKVGSLPNAVNKLSSLIRGTSSKPTPRSSTATKTGNDKLVASPTRPPKGLKSSLDDFVVIDQDSKPTEVNWIATSGGGEGTDIAGLSDAMQSAVVPVAIQPGAFIKRQSGGSAGAFTNSASPPQSPISNRRIQQATTTTHSESLRGSRVSFDRGSSGGGPHGGGSDRGMVVGSAGSGYHEYGTRIFGSLRESAHHFLDAMTPVQGHAFSGTHGGHGRGDTAMATAVTPVSGTSSPAAMHPASSWTVEMQDEASLLTVLNLSTVRGHAVHSFADEMHRDLVMAMGQQQSEMVHEQQQQKQPTPAQGRVGSYGAATEAVLSAGVVNVIAEESLTLYLTALRLYQFGLESARALWSREQMRLARLSAGSMGAGDHPGEGVGGSVCVDLKSLNASVQWMKEKFDDCLGRAQEVRGVIVGGDGAGEEHGGGGSAGGVPRPVDRMIYERSLDVCRAAAQAEATGSFQSAEYGYTQAVHLLEAILYAPPPSTLFQGGSLTGSLMDSSLDEGGAPEMSENDRIVVERFLGSIGKRLTRLREVVAGGGSQSS</sequence>
<keyword evidence="6 8" id="KW-0067">ATP-binding</keyword>
<feature type="region of interest" description="Disordered" evidence="9">
    <location>
        <begin position="644"/>
        <end position="682"/>
    </location>
</feature>
<dbReference type="Pfam" id="PF00069">
    <property type="entry name" value="Pkinase"/>
    <property type="match status" value="1"/>
</dbReference>
<dbReference type="GO" id="GO:0005524">
    <property type="term" value="F:ATP binding"/>
    <property type="evidence" value="ECO:0007669"/>
    <property type="project" value="UniProtKB-UniRule"/>
</dbReference>
<dbReference type="PANTHER" id="PTHR24348:SF22">
    <property type="entry name" value="NON-SPECIFIC SERINE_THREONINE PROTEIN KINASE"/>
    <property type="match status" value="1"/>
</dbReference>
<evidence type="ECO:0000256" key="9">
    <source>
        <dbReference type="SAM" id="MobiDB-lite"/>
    </source>
</evidence>
<feature type="region of interest" description="Disordered" evidence="9">
    <location>
        <begin position="740"/>
        <end position="800"/>
    </location>
</feature>